<dbReference type="PANTHER" id="PTHR37076:SF3">
    <property type="entry name" value="STRESS RESPONSE PROTEIN NST1-LIKE"/>
    <property type="match status" value="1"/>
</dbReference>
<accession>A0A2P6SC51</accession>
<dbReference type="NCBIfam" id="TIGR00152">
    <property type="entry name" value="dephospho-CoA kinase"/>
    <property type="match status" value="1"/>
</dbReference>
<dbReference type="EC" id="2.7.1.24" evidence="3"/>
<dbReference type="SUPFAM" id="SSF52540">
    <property type="entry name" value="P-loop containing nucleoside triphosphate hydrolases"/>
    <property type="match status" value="1"/>
</dbReference>
<evidence type="ECO:0000313" key="4">
    <source>
        <dbReference type="Proteomes" id="UP000238479"/>
    </source>
</evidence>
<dbReference type="AlphaFoldDB" id="A0A2P6SC51"/>
<keyword evidence="4" id="KW-1185">Reference proteome</keyword>
<dbReference type="GO" id="GO:0004140">
    <property type="term" value="F:dephospho-CoA kinase activity"/>
    <property type="evidence" value="ECO:0007669"/>
    <property type="project" value="UniProtKB-EC"/>
</dbReference>
<dbReference type="Gramene" id="PRQ56229">
    <property type="protein sequence ID" value="PRQ56229"/>
    <property type="gene ID" value="RchiOBHm_Chr1g0333491"/>
</dbReference>
<dbReference type="InterPro" id="IPR001977">
    <property type="entry name" value="Depp_CoAkinase"/>
</dbReference>
<dbReference type="PANTHER" id="PTHR37076">
    <property type="entry name" value="HISTONE-LYSINE N-METHYLTRANSFERASE, H3 LYSINE-79 SPECIFIC-LIKE-RELATED"/>
    <property type="match status" value="1"/>
</dbReference>
<dbReference type="STRING" id="74649.A0A2P6SC51"/>
<evidence type="ECO:0000256" key="2">
    <source>
        <dbReference type="ARBA" id="ARBA00022840"/>
    </source>
</evidence>
<dbReference type="GO" id="GO:0015937">
    <property type="term" value="P:coenzyme A biosynthetic process"/>
    <property type="evidence" value="ECO:0007669"/>
    <property type="project" value="InterPro"/>
</dbReference>
<comment type="caution">
    <text evidence="3">The sequence shown here is derived from an EMBL/GenBank/DDBJ whole genome shotgun (WGS) entry which is preliminary data.</text>
</comment>
<dbReference type="GO" id="GO:0005524">
    <property type="term" value="F:ATP binding"/>
    <property type="evidence" value="ECO:0007669"/>
    <property type="project" value="UniProtKB-KW"/>
</dbReference>
<dbReference type="CDD" id="cd02022">
    <property type="entry name" value="DPCK"/>
    <property type="match status" value="1"/>
</dbReference>
<keyword evidence="1" id="KW-0547">Nucleotide-binding</keyword>
<keyword evidence="2" id="KW-0067">ATP-binding</keyword>
<dbReference type="EMBL" id="PDCK01000039">
    <property type="protein sequence ID" value="PRQ56229.1"/>
    <property type="molecule type" value="Genomic_DNA"/>
</dbReference>
<sequence length="224" mass="25737">MRMEERREEEELEWRERMVGLQIQHERQMIPMHAEACQNQMQILGVMARFVCQFFGSMNDGLGGGLGTLPPQILQNLQHLCGLGDNGKPDSSSPPDLDILKKGTGGWKKVVSAFGQGILQPDGEVDRPKLGQIEFSNPEKRQLLNCISLLLAPYISSGIFWEILKLWLKGFKISILDVPLLFKAKMDRWTKPIVFVWVDPETQLQRFMLRDRTREELRMMLENG</sequence>
<dbReference type="Gene3D" id="3.40.50.300">
    <property type="entry name" value="P-loop containing nucleotide triphosphate hydrolases"/>
    <property type="match status" value="1"/>
</dbReference>
<dbReference type="Pfam" id="PF01121">
    <property type="entry name" value="CoaE"/>
    <property type="match status" value="1"/>
</dbReference>
<dbReference type="Proteomes" id="UP000238479">
    <property type="component" value="Chromosome 1"/>
</dbReference>
<reference evidence="3 4" key="1">
    <citation type="journal article" date="2018" name="Nat. Genet.">
        <title>The Rosa genome provides new insights in the design of modern roses.</title>
        <authorList>
            <person name="Bendahmane M."/>
        </authorList>
    </citation>
    <scope>NUCLEOTIDE SEQUENCE [LARGE SCALE GENOMIC DNA]</scope>
    <source>
        <strain evidence="4">cv. Old Blush</strain>
    </source>
</reference>
<organism evidence="3 4">
    <name type="scientific">Rosa chinensis</name>
    <name type="common">China rose</name>
    <dbReference type="NCBI Taxonomy" id="74649"/>
    <lineage>
        <taxon>Eukaryota</taxon>
        <taxon>Viridiplantae</taxon>
        <taxon>Streptophyta</taxon>
        <taxon>Embryophyta</taxon>
        <taxon>Tracheophyta</taxon>
        <taxon>Spermatophyta</taxon>
        <taxon>Magnoliopsida</taxon>
        <taxon>eudicotyledons</taxon>
        <taxon>Gunneridae</taxon>
        <taxon>Pentapetalae</taxon>
        <taxon>rosids</taxon>
        <taxon>fabids</taxon>
        <taxon>Rosales</taxon>
        <taxon>Rosaceae</taxon>
        <taxon>Rosoideae</taxon>
        <taxon>Rosoideae incertae sedis</taxon>
        <taxon>Rosa</taxon>
    </lineage>
</organism>
<keyword evidence="3" id="KW-0808">Transferase</keyword>
<dbReference type="PROSITE" id="PS51219">
    <property type="entry name" value="DPCK"/>
    <property type="match status" value="1"/>
</dbReference>
<keyword evidence="3" id="KW-0418">Kinase</keyword>
<protein>
    <submittedName>
        <fullName evidence="3">Putative dephospho-CoA kinase</fullName>
        <ecNumber evidence="3">2.7.1.24</ecNumber>
    </submittedName>
</protein>
<dbReference type="InterPro" id="IPR027417">
    <property type="entry name" value="P-loop_NTPase"/>
</dbReference>
<gene>
    <name evidence="3" type="ORF">RchiOBHm_Chr1g0333491</name>
</gene>
<evidence type="ECO:0000313" key="3">
    <source>
        <dbReference type="EMBL" id="PRQ56229.1"/>
    </source>
</evidence>
<evidence type="ECO:0000256" key="1">
    <source>
        <dbReference type="ARBA" id="ARBA00022741"/>
    </source>
</evidence>
<proteinExistence type="predicted"/>
<name>A0A2P6SC51_ROSCH</name>